<keyword evidence="2" id="KW-0812">Transmembrane</keyword>
<feature type="compositionally biased region" description="Basic and acidic residues" evidence="1">
    <location>
        <begin position="127"/>
        <end position="138"/>
    </location>
</feature>
<keyword evidence="4" id="KW-1185">Reference proteome</keyword>
<organism evidence="3 4">
    <name type="scientific">Stylosanthes scabra</name>
    <dbReference type="NCBI Taxonomy" id="79078"/>
    <lineage>
        <taxon>Eukaryota</taxon>
        <taxon>Viridiplantae</taxon>
        <taxon>Streptophyta</taxon>
        <taxon>Embryophyta</taxon>
        <taxon>Tracheophyta</taxon>
        <taxon>Spermatophyta</taxon>
        <taxon>Magnoliopsida</taxon>
        <taxon>eudicotyledons</taxon>
        <taxon>Gunneridae</taxon>
        <taxon>Pentapetalae</taxon>
        <taxon>rosids</taxon>
        <taxon>fabids</taxon>
        <taxon>Fabales</taxon>
        <taxon>Fabaceae</taxon>
        <taxon>Papilionoideae</taxon>
        <taxon>50 kb inversion clade</taxon>
        <taxon>dalbergioids sensu lato</taxon>
        <taxon>Dalbergieae</taxon>
        <taxon>Pterocarpus clade</taxon>
        <taxon>Stylosanthes</taxon>
    </lineage>
</organism>
<evidence type="ECO:0000256" key="1">
    <source>
        <dbReference type="SAM" id="MobiDB-lite"/>
    </source>
</evidence>
<feature type="transmembrane region" description="Helical" evidence="2">
    <location>
        <begin position="160"/>
        <end position="192"/>
    </location>
</feature>
<name>A0ABU6SP77_9FABA</name>
<comment type="caution">
    <text evidence="3">The sequence shown here is derived from an EMBL/GenBank/DDBJ whole genome shotgun (WGS) entry which is preliminary data.</text>
</comment>
<gene>
    <name evidence="3" type="ORF">PIB30_072444</name>
</gene>
<proteinExistence type="predicted"/>
<accession>A0ABU6SP77</accession>
<feature type="region of interest" description="Disordered" evidence="1">
    <location>
        <begin position="196"/>
        <end position="217"/>
    </location>
</feature>
<dbReference type="EMBL" id="JASCZI010061273">
    <property type="protein sequence ID" value="MED6138247.1"/>
    <property type="molecule type" value="Genomic_DNA"/>
</dbReference>
<evidence type="ECO:0000313" key="4">
    <source>
        <dbReference type="Proteomes" id="UP001341840"/>
    </source>
</evidence>
<keyword evidence="2" id="KW-0472">Membrane</keyword>
<evidence type="ECO:0008006" key="5">
    <source>
        <dbReference type="Google" id="ProtNLM"/>
    </source>
</evidence>
<dbReference type="InterPro" id="IPR045880">
    <property type="entry name" value="ZCF37"/>
</dbReference>
<reference evidence="3 4" key="1">
    <citation type="journal article" date="2023" name="Plants (Basel)">
        <title>Bridging the Gap: Combining Genomics and Transcriptomics Approaches to Understand Stylosanthes scabra, an Orphan Legume from the Brazilian Caatinga.</title>
        <authorList>
            <person name="Ferreira-Neto J.R.C."/>
            <person name="da Silva M.D."/>
            <person name="Binneck E."/>
            <person name="de Melo N.F."/>
            <person name="da Silva R.H."/>
            <person name="de Melo A.L.T.M."/>
            <person name="Pandolfi V."/>
            <person name="Bustamante F.O."/>
            <person name="Brasileiro-Vidal A.C."/>
            <person name="Benko-Iseppon A.M."/>
        </authorList>
    </citation>
    <scope>NUCLEOTIDE SEQUENCE [LARGE SCALE GENOMIC DNA]</scope>
    <source>
        <tissue evidence="3">Leaves</tissue>
    </source>
</reference>
<dbReference type="PANTHER" id="PTHR35275">
    <property type="entry name" value="ZCF37"/>
    <property type="match status" value="1"/>
</dbReference>
<feature type="region of interest" description="Disordered" evidence="1">
    <location>
        <begin position="103"/>
        <end position="138"/>
    </location>
</feature>
<dbReference type="PANTHER" id="PTHR35275:SF11">
    <property type="entry name" value="PUTATIVE-RELATED"/>
    <property type="match status" value="1"/>
</dbReference>
<dbReference type="Proteomes" id="UP001341840">
    <property type="component" value="Unassembled WGS sequence"/>
</dbReference>
<keyword evidence="2" id="KW-1133">Transmembrane helix</keyword>
<sequence length="251" mass="28719">MLKTFGCGTFHHEADDDELPCQTTTTRKSKARKDNPFATRGLDKFSALLADLDEKRQRIYSQMNPHDISFVRFVYSSTNDFVPIVVKVNNNNKSQELRVVKPRKLDHHHHHHQSDKPAVESSAIIEDESKQPKLGNGEKKVKKKRLNWNLKSFDVWNPCFYVPMVMILILVFLTIFGRTVSALCTCILWYVIPASKGSDRSSSSSNSRKPSKKKDYARGVSEIKKIAINEGLVNSEKKMVVNEEKVKIKKE</sequence>
<evidence type="ECO:0000256" key="2">
    <source>
        <dbReference type="SAM" id="Phobius"/>
    </source>
</evidence>
<feature type="compositionally biased region" description="Basic residues" evidence="1">
    <location>
        <begin position="103"/>
        <end position="113"/>
    </location>
</feature>
<protein>
    <recommendedName>
        <fullName evidence="5">ZCF37</fullName>
    </recommendedName>
</protein>
<evidence type="ECO:0000313" key="3">
    <source>
        <dbReference type="EMBL" id="MED6138247.1"/>
    </source>
</evidence>